<dbReference type="InterPro" id="IPR015424">
    <property type="entry name" value="PyrdxlP-dep_Trfase"/>
</dbReference>
<dbReference type="Gene3D" id="3.90.1150.10">
    <property type="entry name" value="Aspartate Aminotransferase, domain 1"/>
    <property type="match status" value="1"/>
</dbReference>
<protein>
    <submittedName>
        <fullName evidence="4">Aminotransferase class-III</fullName>
    </submittedName>
</protein>
<dbReference type="PROSITE" id="PS00600">
    <property type="entry name" value="AA_TRANSFER_CLASS_3"/>
    <property type="match status" value="1"/>
</dbReference>
<keyword evidence="2 3" id="KW-0663">Pyridoxal phosphate</keyword>
<dbReference type="InterPro" id="IPR049704">
    <property type="entry name" value="Aminotrans_3_PPA_site"/>
</dbReference>
<dbReference type="Gene3D" id="3.40.640.10">
    <property type="entry name" value="Type I PLP-dependent aspartate aminotransferase-like (Major domain)"/>
    <property type="match status" value="1"/>
</dbReference>
<dbReference type="InterPro" id="IPR015422">
    <property type="entry name" value="PyrdxlP-dep_Trfase_small"/>
</dbReference>
<dbReference type="GO" id="GO:0008483">
    <property type="term" value="F:transaminase activity"/>
    <property type="evidence" value="ECO:0007669"/>
    <property type="project" value="UniProtKB-KW"/>
</dbReference>
<dbReference type="NCBIfam" id="NF004755">
    <property type="entry name" value="PRK06082.1"/>
    <property type="match status" value="1"/>
</dbReference>
<evidence type="ECO:0000313" key="5">
    <source>
        <dbReference type="Proteomes" id="UP000000845"/>
    </source>
</evidence>
<dbReference type="Proteomes" id="UP000000845">
    <property type="component" value="Chromosome"/>
</dbReference>
<keyword evidence="4" id="KW-0808">Transferase</keyword>
<gene>
    <name evidence="4" type="ordered locus">Sterm_3420</name>
</gene>
<sequence length="458" mass="51640">MEEKITESLKREGDINISEYRKIWQKKNISKETQKILDDDSSYFIHQSLSTPCLNVVKSVNGIYIEDTDGRKYMDFHGNSLHQLGYNNEDIVESVKRQMEKLSFSPRRYTNEAAVKLAEKLCTSMGEKEYKTLFTTSGAASMSIALKLARKYTGNYKTISLWDSFHGATLDTISIGGESVFRKNAGPLMPGTEHIMPYNSYRCMFGSCGQCQLKCLDYLEYIIEREGDICAVIMETVRSTDVQIPPVEYYKRLREICSRYNAVMILDEIPTALGRTGKMFAFQNYGIEPDILVIGKGLGGGLIPMSAVIADKKMDICQDSALGHFTHEKNPLGSAAALALIEKIENDGILNYVRKMGRFFLERLTELYNKYEKIGDIRVIGLMGAVELVKNRDTKEKAGELAEKIMYRCLDKGLSFKVSQGNVLTLMPPLIITKEELSHAVILLDEAFSEELSGDDIR</sequence>
<dbReference type="STRING" id="526218.Sterm_3420"/>
<evidence type="ECO:0000313" key="4">
    <source>
        <dbReference type="EMBL" id="ACZ10259.1"/>
    </source>
</evidence>
<dbReference type="RefSeq" id="WP_012862841.1">
    <property type="nucleotide sequence ID" value="NC_013517.1"/>
</dbReference>
<reference evidence="4 5" key="2">
    <citation type="journal article" date="2010" name="Stand. Genomic Sci.">
        <title>Complete genome sequence of Sebaldella termitidis type strain (NCTC 11300).</title>
        <authorList>
            <person name="Harmon-Smith M."/>
            <person name="Celia L."/>
            <person name="Chertkov O."/>
            <person name="Lapidus A."/>
            <person name="Copeland A."/>
            <person name="Glavina Del Rio T."/>
            <person name="Nolan M."/>
            <person name="Lucas S."/>
            <person name="Tice H."/>
            <person name="Cheng J.F."/>
            <person name="Han C."/>
            <person name="Detter J.C."/>
            <person name="Bruce D."/>
            <person name="Goodwin L."/>
            <person name="Pitluck S."/>
            <person name="Pati A."/>
            <person name="Liolios K."/>
            <person name="Ivanova N."/>
            <person name="Mavromatis K."/>
            <person name="Mikhailova N."/>
            <person name="Chen A."/>
            <person name="Palaniappan K."/>
            <person name="Land M."/>
            <person name="Hauser L."/>
            <person name="Chang Y.J."/>
            <person name="Jeffries C.D."/>
            <person name="Brettin T."/>
            <person name="Goker M."/>
            <person name="Beck B."/>
            <person name="Bristow J."/>
            <person name="Eisen J.A."/>
            <person name="Markowitz V."/>
            <person name="Hugenholtz P."/>
            <person name="Kyrpides N.C."/>
            <person name="Klenk H.P."/>
            <person name="Chen F."/>
        </authorList>
    </citation>
    <scope>NUCLEOTIDE SEQUENCE [LARGE SCALE GENOMIC DNA]</scope>
    <source>
        <strain evidence="5">ATCC 33386 / NCTC 11300</strain>
    </source>
</reference>
<dbReference type="InterPro" id="IPR015421">
    <property type="entry name" value="PyrdxlP-dep_Trfase_major"/>
</dbReference>
<evidence type="ECO:0000256" key="3">
    <source>
        <dbReference type="RuleBase" id="RU003560"/>
    </source>
</evidence>
<proteinExistence type="inferred from homology"/>
<evidence type="ECO:0000256" key="2">
    <source>
        <dbReference type="ARBA" id="ARBA00022898"/>
    </source>
</evidence>
<organism evidence="4 5">
    <name type="scientific">Sebaldella termitidis (strain ATCC 33386 / NCTC 11300)</name>
    <dbReference type="NCBI Taxonomy" id="526218"/>
    <lineage>
        <taxon>Bacteria</taxon>
        <taxon>Fusobacteriati</taxon>
        <taxon>Fusobacteriota</taxon>
        <taxon>Fusobacteriia</taxon>
        <taxon>Fusobacteriales</taxon>
        <taxon>Leptotrichiaceae</taxon>
        <taxon>Sebaldella</taxon>
    </lineage>
</organism>
<dbReference type="KEGG" id="str:Sterm_3420"/>
<dbReference type="Pfam" id="PF00202">
    <property type="entry name" value="Aminotran_3"/>
    <property type="match status" value="1"/>
</dbReference>
<dbReference type="CDD" id="cd00610">
    <property type="entry name" value="OAT_like"/>
    <property type="match status" value="1"/>
</dbReference>
<dbReference type="PANTHER" id="PTHR43094">
    <property type="entry name" value="AMINOTRANSFERASE"/>
    <property type="match status" value="1"/>
</dbReference>
<comment type="similarity">
    <text evidence="1 3">Belongs to the class-III pyridoxal-phosphate-dependent aminotransferase family.</text>
</comment>
<dbReference type="GO" id="GO:0030170">
    <property type="term" value="F:pyridoxal phosphate binding"/>
    <property type="evidence" value="ECO:0007669"/>
    <property type="project" value="InterPro"/>
</dbReference>
<accession>D1AQJ9</accession>
<name>D1AQJ9_SEBTE</name>
<keyword evidence="4" id="KW-0032">Aminotransferase</keyword>
<dbReference type="PIRSF" id="PIRSF000521">
    <property type="entry name" value="Transaminase_4ab_Lys_Orn"/>
    <property type="match status" value="1"/>
</dbReference>
<dbReference type="PANTHER" id="PTHR43094:SF1">
    <property type="entry name" value="AMINOTRANSFERASE CLASS-III"/>
    <property type="match status" value="1"/>
</dbReference>
<dbReference type="HOGENOM" id="CLU_016922_4_0_0"/>
<dbReference type="AlphaFoldDB" id="D1AQJ9"/>
<dbReference type="eggNOG" id="COG0160">
    <property type="taxonomic scope" value="Bacteria"/>
</dbReference>
<dbReference type="SUPFAM" id="SSF53383">
    <property type="entry name" value="PLP-dependent transferases"/>
    <property type="match status" value="1"/>
</dbReference>
<evidence type="ECO:0000256" key="1">
    <source>
        <dbReference type="ARBA" id="ARBA00008954"/>
    </source>
</evidence>
<dbReference type="InterPro" id="IPR005814">
    <property type="entry name" value="Aminotrans_3"/>
</dbReference>
<dbReference type="EMBL" id="CP001739">
    <property type="protein sequence ID" value="ACZ10259.1"/>
    <property type="molecule type" value="Genomic_DNA"/>
</dbReference>
<keyword evidence="5" id="KW-1185">Reference proteome</keyword>
<reference evidence="5" key="1">
    <citation type="submission" date="2009-09" db="EMBL/GenBank/DDBJ databases">
        <title>The complete chromosome of Sebaldella termitidis ATCC 33386.</title>
        <authorList>
            <consortium name="US DOE Joint Genome Institute (JGI-PGF)"/>
            <person name="Lucas S."/>
            <person name="Copeland A."/>
            <person name="Lapidus A."/>
            <person name="Glavina del Rio T."/>
            <person name="Dalin E."/>
            <person name="Tice H."/>
            <person name="Bruce D."/>
            <person name="Goodwin L."/>
            <person name="Pitluck S."/>
            <person name="Kyrpides N."/>
            <person name="Mavromatis K."/>
            <person name="Ivanova N."/>
            <person name="Mikhailova N."/>
            <person name="Sims D."/>
            <person name="Meincke L."/>
            <person name="Brettin T."/>
            <person name="Detter J.C."/>
            <person name="Han C."/>
            <person name="Larimer F."/>
            <person name="Land M."/>
            <person name="Hauser L."/>
            <person name="Markowitz V."/>
            <person name="Cheng J.F."/>
            <person name="Hugenholtz P."/>
            <person name="Woyke T."/>
            <person name="Wu D."/>
            <person name="Eisen J.A."/>
        </authorList>
    </citation>
    <scope>NUCLEOTIDE SEQUENCE [LARGE SCALE GENOMIC DNA]</scope>
    <source>
        <strain evidence="5">ATCC 33386 / NCTC 11300</strain>
    </source>
</reference>